<dbReference type="EMBL" id="NIDE01000014">
    <property type="protein sequence ID" value="OWK37316.1"/>
    <property type="molecule type" value="Genomic_DNA"/>
</dbReference>
<dbReference type="Proteomes" id="UP000214646">
    <property type="component" value="Unassembled WGS sequence"/>
</dbReference>
<name>A0A225DIM3_9BACT</name>
<accession>A0A225DIM3</accession>
<comment type="caution">
    <text evidence="1">The sequence shown here is derived from an EMBL/GenBank/DDBJ whole genome shotgun (WGS) entry which is preliminary data.</text>
</comment>
<gene>
    <name evidence="1" type="ORF">FRUB_06436</name>
</gene>
<dbReference type="AlphaFoldDB" id="A0A225DIM3"/>
<protein>
    <submittedName>
        <fullName evidence="1">Uncharacterized protein</fullName>
    </submittedName>
</protein>
<sequence length="71" mass="7666">MAELKLGPGFVAGFDDFPDLHGYEAVAELKPDRSVRGNRGVCDLHGYEAVAELKPLFAGVVKARDVPSPRL</sequence>
<evidence type="ECO:0000313" key="2">
    <source>
        <dbReference type="Proteomes" id="UP000214646"/>
    </source>
</evidence>
<reference evidence="2" key="1">
    <citation type="submission" date="2017-06" db="EMBL/GenBank/DDBJ databases">
        <title>Genome analysis of Fimbriiglobus ruber SP5, the first member of the order Planctomycetales with confirmed chitinolytic capability.</title>
        <authorList>
            <person name="Ravin N.V."/>
            <person name="Rakitin A.L."/>
            <person name="Ivanova A.A."/>
            <person name="Beletsky A.V."/>
            <person name="Kulichevskaya I.S."/>
            <person name="Mardanov A.V."/>
            <person name="Dedysh S.N."/>
        </authorList>
    </citation>
    <scope>NUCLEOTIDE SEQUENCE [LARGE SCALE GENOMIC DNA]</scope>
    <source>
        <strain evidence="2">SP5</strain>
    </source>
</reference>
<proteinExistence type="predicted"/>
<evidence type="ECO:0000313" key="1">
    <source>
        <dbReference type="EMBL" id="OWK37316.1"/>
    </source>
</evidence>
<keyword evidence="2" id="KW-1185">Reference proteome</keyword>
<organism evidence="1 2">
    <name type="scientific">Fimbriiglobus ruber</name>
    <dbReference type="NCBI Taxonomy" id="1908690"/>
    <lineage>
        <taxon>Bacteria</taxon>
        <taxon>Pseudomonadati</taxon>
        <taxon>Planctomycetota</taxon>
        <taxon>Planctomycetia</taxon>
        <taxon>Gemmatales</taxon>
        <taxon>Gemmataceae</taxon>
        <taxon>Fimbriiglobus</taxon>
    </lineage>
</organism>